<accession>A0ABV5LLV4</accession>
<feature type="compositionally biased region" description="Gly residues" evidence="1">
    <location>
        <begin position="40"/>
        <end position="61"/>
    </location>
</feature>
<protein>
    <submittedName>
        <fullName evidence="2">Uncharacterized protein</fullName>
    </submittedName>
</protein>
<sequence>MTRVRRRRPRPSARSALQEVWLDAPVRVRPATDLEPVRGCGVGGRGGGEDAGAGAGAGAAS</sequence>
<organism evidence="2 3">
    <name type="scientific">Streptomyces heliomycini</name>
    <dbReference type="NCBI Taxonomy" id="284032"/>
    <lineage>
        <taxon>Bacteria</taxon>
        <taxon>Bacillati</taxon>
        <taxon>Actinomycetota</taxon>
        <taxon>Actinomycetes</taxon>
        <taxon>Kitasatosporales</taxon>
        <taxon>Streptomycetaceae</taxon>
        <taxon>Streptomyces</taxon>
    </lineage>
</organism>
<evidence type="ECO:0000256" key="1">
    <source>
        <dbReference type="SAM" id="MobiDB-lite"/>
    </source>
</evidence>
<proteinExistence type="predicted"/>
<comment type="caution">
    <text evidence="2">The sequence shown here is derived from an EMBL/GenBank/DDBJ whole genome shotgun (WGS) entry which is preliminary data.</text>
</comment>
<evidence type="ECO:0000313" key="3">
    <source>
        <dbReference type="Proteomes" id="UP001589753"/>
    </source>
</evidence>
<feature type="region of interest" description="Disordered" evidence="1">
    <location>
        <begin position="34"/>
        <end position="61"/>
    </location>
</feature>
<feature type="non-terminal residue" evidence="2">
    <location>
        <position position="61"/>
    </location>
</feature>
<reference evidence="2 3" key="1">
    <citation type="submission" date="2024-09" db="EMBL/GenBank/DDBJ databases">
        <authorList>
            <person name="Sun Q."/>
            <person name="Mori K."/>
        </authorList>
    </citation>
    <scope>NUCLEOTIDE SEQUENCE [LARGE SCALE GENOMIC DNA]</scope>
    <source>
        <strain evidence="2 3">JCM 9767</strain>
    </source>
</reference>
<gene>
    <name evidence="2" type="ORF">ACFFUA_36780</name>
</gene>
<dbReference type="EMBL" id="JBHMDI010000246">
    <property type="protein sequence ID" value="MFB9352888.1"/>
    <property type="molecule type" value="Genomic_DNA"/>
</dbReference>
<keyword evidence="3" id="KW-1185">Reference proteome</keyword>
<evidence type="ECO:0000313" key="2">
    <source>
        <dbReference type="EMBL" id="MFB9352888.1"/>
    </source>
</evidence>
<name>A0ABV5LLV4_9ACTN</name>
<dbReference type="Proteomes" id="UP001589753">
    <property type="component" value="Unassembled WGS sequence"/>
</dbReference>